<dbReference type="AlphaFoldDB" id="A0A6J6WDQ2"/>
<dbReference type="EMBL" id="CAEZZX010000143">
    <property type="protein sequence ID" value="CAB4781536.1"/>
    <property type="molecule type" value="Genomic_DNA"/>
</dbReference>
<gene>
    <name evidence="1" type="ORF">UFOPK2938_00756</name>
</gene>
<sequence>MKRSGDQSSGGNDLEQFWWCLRHNAVEQGPICPGKVKLGPFDSAVDAQAALAQVRARNEQWEAGDPTD</sequence>
<evidence type="ECO:0000313" key="1">
    <source>
        <dbReference type="EMBL" id="CAB4781536.1"/>
    </source>
</evidence>
<reference evidence="1" key="1">
    <citation type="submission" date="2020-05" db="EMBL/GenBank/DDBJ databases">
        <authorList>
            <person name="Chiriac C."/>
            <person name="Salcher M."/>
            <person name="Ghai R."/>
            <person name="Kavagutti S V."/>
        </authorList>
    </citation>
    <scope>NUCLEOTIDE SEQUENCE</scope>
</reference>
<protein>
    <submittedName>
        <fullName evidence="1">Unannotated protein</fullName>
    </submittedName>
</protein>
<accession>A0A6J6WDQ2</accession>
<name>A0A6J6WDQ2_9ZZZZ</name>
<organism evidence="1">
    <name type="scientific">freshwater metagenome</name>
    <dbReference type="NCBI Taxonomy" id="449393"/>
    <lineage>
        <taxon>unclassified sequences</taxon>
        <taxon>metagenomes</taxon>
        <taxon>ecological metagenomes</taxon>
    </lineage>
</organism>
<proteinExistence type="predicted"/>